<sequence>MSLTRMCAPFLAGAEAAGPLPELPAGALYAMDLEKALSGPRWAPGVWATPHAETVSFVSGPAAGRHLAEREPQLPPGMRCTCGAAVVSAPLRAPQAPLAAWQTGCALAPPPRPALLECRSGPGASGEGSDVDDALLDGEADAATPRPPDAVHVGSIAAAAAAYLAAFPQALLSGGSGGRARCEVAAGAWWRARAVVARAWLTAGAATVQEGGTAGSAAPPPPLLDQIVPPGGQVARAECPLPGCAAGAEAPPPLRRVRFADAPRVFEIGSCLGMRGVLRRPSAPEFLGPAWARHAKAVDLMHMIEGDSFGFRIPPTRRPERHRARFADESRLVEALPPGMSVERVREIDRLLRLRAGQQLVCIPLVWRSFGNPRLTVSICACVSWRTG</sequence>
<comment type="caution">
    <text evidence="1">The sequence shown here is derived from an EMBL/GenBank/DDBJ whole genome shotgun (WGS) entry which is preliminary data.</text>
</comment>
<evidence type="ECO:0000313" key="1">
    <source>
        <dbReference type="EMBL" id="CAK0911548.1"/>
    </source>
</evidence>
<organism evidence="1 2">
    <name type="scientific">Prorocentrum cordatum</name>
    <dbReference type="NCBI Taxonomy" id="2364126"/>
    <lineage>
        <taxon>Eukaryota</taxon>
        <taxon>Sar</taxon>
        <taxon>Alveolata</taxon>
        <taxon>Dinophyceae</taxon>
        <taxon>Prorocentrales</taxon>
        <taxon>Prorocentraceae</taxon>
        <taxon>Prorocentrum</taxon>
    </lineage>
</organism>
<proteinExistence type="predicted"/>
<evidence type="ECO:0000313" key="2">
    <source>
        <dbReference type="Proteomes" id="UP001189429"/>
    </source>
</evidence>
<name>A0ABN9YIF3_9DINO</name>
<accession>A0ABN9YIF3</accession>
<gene>
    <name evidence="1" type="ORF">PCOR1329_LOCUS85398</name>
</gene>
<dbReference type="EMBL" id="CAUYUJ010022603">
    <property type="protein sequence ID" value="CAK0911548.1"/>
    <property type="molecule type" value="Genomic_DNA"/>
</dbReference>
<dbReference type="Proteomes" id="UP001189429">
    <property type="component" value="Unassembled WGS sequence"/>
</dbReference>
<reference evidence="1" key="1">
    <citation type="submission" date="2023-10" db="EMBL/GenBank/DDBJ databases">
        <authorList>
            <person name="Chen Y."/>
            <person name="Shah S."/>
            <person name="Dougan E. K."/>
            <person name="Thang M."/>
            <person name="Chan C."/>
        </authorList>
    </citation>
    <scope>NUCLEOTIDE SEQUENCE [LARGE SCALE GENOMIC DNA]</scope>
</reference>
<protein>
    <submittedName>
        <fullName evidence="1">Uncharacterized protein</fullName>
    </submittedName>
</protein>
<keyword evidence="2" id="KW-1185">Reference proteome</keyword>